<dbReference type="SUPFAM" id="SSF54523">
    <property type="entry name" value="Pili subunits"/>
    <property type="match status" value="1"/>
</dbReference>
<dbReference type="GO" id="GO:0015627">
    <property type="term" value="C:type II protein secretion system complex"/>
    <property type="evidence" value="ECO:0007669"/>
    <property type="project" value="InterPro"/>
</dbReference>
<keyword evidence="6 11" id="KW-0812">Transmembrane</keyword>
<keyword evidence="8 11" id="KW-0472">Membrane</keyword>
<dbReference type="InterPro" id="IPR012902">
    <property type="entry name" value="N_methyl_site"/>
</dbReference>
<keyword evidence="4" id="KW-0488">Methylation</keyword>
<dbReference type="Pfam" id="PF07963">
    <property type="entry name" value="N_methyl"/>
    <property type="match status" value="1"/>
</dbReference>
<reference evidence="13 14" key="1">
    <citation type="submission" date="2018-03" db="EMBL/GenBank/DDBJ databases">
        <title>Genomic Encyclopedia of Archaeal and Bacterial Type Strains, Phase II (KMG-II): from individual species to whole genera.</title>
        <authorList>
            <person name="Goeker M."/>
        </authorList>
    </citation>
    <scope>NUCLEOTIDE SEQUENCE [LARGE SCALE GENOMIC DNA]</scope>
    <source>
        <strain evidence="13 14">DSM 17586</strain>
    </source>
</reference>
<dbReference type="RefSeq" id="WP_106590677.1">
    <property type="nucleotide sequence ID" value="NZ_PYGI01000003.1"/>
</dbReference>
<keyword evidence="5" id="KW-0997">Cell inner membrane</keyword>
<evidence type="ECO:0000256" key="5">
    <source>
        <dbReference type="ARBA" id="ARBA00022519"/>
    </source>
</evidence>
<dbReference type="PROSITE" id="PS00409">
    <property type="entry name" value="PROKAR_NTER_METHYL"/>
    <property type="match status" value="1"/>
</dbReference>
<proteinExistence type="inferred from homology"/>
<dbReference type="AlphaFoldDB" id="A0A2P8F2C7"/>
<evidence type="ECO:0000256" key="3">
    <source>
        <dbReference type="ARBA" id="ARBA00022475"/>
    </source>
</evidence>
<comment type="similarity">
    <text evidence="9">Belongs to the GSP H family.</text>
</comment>
<dbReference type="Gene3D" id="3.55.40.10">
    <property type="entry name" value="minor pseudopilin epsh domain"/>
    <property type="match status" value="1"/>
</dbReference>
<evidence type="ECO:0000256" key="6">
    <source>
        <dbReference type="ARBA" id="ARBA00022692"/>
    </source>
</evidence>
<evidence type="ECO:0000259" key="12">
    <source>
        <dbReference type="Pfam" id="PF12019"/>
    </source>
</evidence>
<comment type="caution">
    <text evidence="13">The sequence shown here is derived from an EMBL/GenBank/DDBJ whole genome shotgun (WGS) entry which is preliminary data.</text>
</comment>
<gene>
    <name evidence="13" type="ORF">CLV44_103137</name>
</gene>
<evidence type="ECO:0000256" key="1">
    <source>
        <dbReference type="ARBA" id="ARBA00004377"/>
    </source>
</evidence>
<feature type="domain" description="General secretion pathway GspH" evidence="12">
    <location>
        <begin position="48"/>
        <end position="160"/>
    </location>
</feature>
<feature type="transmembrane region" description="Helical" evidence="11">
    <location>
        <begin position="12"/>
        <end position="37"/>
    </location>
</feature>
<evidence type="ECO:0000256" key="10">
    <source>
        <dbReference type="ARBA" id="ARBA00030775"/>
    </source>
</evidence>
<evidence type="ECO:0000256" key="2">
    <source>
        <dbReference type="ARBA" id="ARBA00021549"/>
    </source>
</evidence>
<dbReference type="Proteomes" id="UP000242133">
    <property type="component" value="Unassembled WGS sequence"/>
</dbReference>
<accession>A0A2P8F2C7</accession>
<dbReference type="NCBIfam" id="TIGR02532">
    <property type="entry name" value="IV_pilin_GFxxxE"/>
    <property type="match status" value="1"/>
</dbReference>
<comment type="subcellular location">
    <subcellularLocation>
        <location evidence="1">Cell inner membrane</location>
        <topology evidence="1">Single-pass membrane protein</topology>
    </subcellularLocation>
</comment>
<evidence type="ECO:0000256" key="11">
    <source>
        <dbReference type="SAM" id="Phobius"/>
    </source>
</evidence>
<dbReference type="InterPro" id="IPR022346">
    <property type="entry name" value="T2SS_GspH"/>
</dbReference>
<name>A0A2P8F2C7_9GAMM</name>
<keyword evidence="3" id="KW-1003">Cell membrane</keyword>
<dbReference type="OrthoDB" id="2313614at2"/>
<sequence>MPESAGNCHEQGLTLIELLIVLLIVGILSSIALPSFVNQIERGRIEAATDDLVSALRLARSEAIQQNARVLVVGADGGGNPDADRNYANGWAVRLQDAEGVVDDADELLRVYEGFPEGVACAACSGEVVFNGMGEAITNSLSLQLLDGDETECINLSRSGGVITGC</sequence>
<organism evidence="13 14">
    <name type="scientific">Marinobacterium halophilum</name>
    <dbReference type="NCBI Taxonomy" id="267374"/>
    <lineage>
        <taxon>Bacteria</taxon>
        <taxon>Pseudomonadati</taxon>
        <taxon>Pseudomonadota</taxon>
        <taxon>Gammaproteobacteria</taxon>
        <taxon>Oceanospirillales</taxon>
        <taxon>Oceanospirillaceae</taxon>
        <taxon>Marinobacterium</taxon>
    </lineage>
</organism>
<dbReference type="GO" id="GO:0005886">
    <property type="term" value="C:plasma membrane"/>
    <property type="evidence" value="ECO:0007669"/>
    <property type="project" value="UniProtKB-SubCell"/>
</dbReference>
<evidence type="ECO:0000256" key="8">
    <source>
        <dbReference type="ARBA" id="ARBA00023136"/>
    </source>
</evidence>
<dbReference type="Pfam" id="PF12019">
    <property type="entry name" value="GspH"/>
    <property type="match status" value="1"/>
</dbReference>
<evidence type="ECO:0000256" key="7">
    <source>
        <dbReference type="ARBA" id="ARBA00022989"/>
    </source>
</evidence>
<keyword evidence="7 11" id="KW-1133">Transmembrane helix</keyword>
<dbReference type="InterPro" id="IPR045584">
    <property type="entry name" value="Pilin-like"/>
</dbReference>
<keyword evidence="14" id="KW-1185">Reference proteome</keyword>
<protein>
    <recommendedName>
        <fullName evidence="2">Type II secretion system protein H</fullName>
    </recommendedName>
    <alternativeName>
        <fullName evidence="10">General secretion pathway protein H</fullName>
    </alternativeName>
</protein>
<evidence type="ECO:0000313" key="13">
    <source>
        <dbReference type="EMBL" id="PSL15856.1"/>
    </source>
</evidence>
<evidence type="ECO:0000256" key="4">
    <source>
        <dbReference type="ARBA" id="ARBA00022481"/>
    </source>
</evidence>
<evidence type="ECO:0000313" key="14">
    <source>
        <dbReference type="Proteomes" id="UP000242133"/>
    </source>
</evidence>
<evidence type="ECO:0000256" key="9">
    <source>
        <dbReference type="ARBA" id="ARBA00025772"/>
    </source>
</evidence>
<dbReference type="EMBL" id="PYGI01000003">
    <property type="protein sequence ID" value="PSL15856.1"/>
    <property type="molecule type" value="Genomic_DNA"/>
</dbReference>
<dbReference type="GO" id="GO:0015628">
    <property type="term" value="P:protein secretion by the type II secretion system"/>
    <property type="evidence" value="ECO:0007669"/>
    <property type="project" value="InterPro"/>
</dbReference>